<dbReference type="OrthoDB" id="1430261at2"/>
<dbReference type="RefSeq" id="WP_140990543.1">
    <property type="nucleotide sequence ID" value="NZ_VHIQ01000005.1"/>
</dbReference>
<organism evidence="2 3">
    <name type="scientific">Paucihalobacter ruber</name>
    <dbReference type="NCBI Taxonomy" id="2567861"/>
    <lineage>
        <taxon>Bacteria</taxon>
        <taxon>Pseudomonadati</taxon>
        <taxon>Bacteroidota</taxon>
        <taxon>Flavobacteriia</taxon>
        <taxon>Flavobacteriales</taxon>
        <taxon>Flavobacteriaceae</taxon>
        <taxon>Paucihalobacter</taxon>
    </lineage>
</organism>
<sequence length="256" mass="29998">MISIFRNLPAGKAGIRQKLLAQNQVTRYLVYAIGEIILVVIGILIALSINNWNENRKDNLLMKKYTENLISELKSDLLMYDELDARNKRVTKNIQSYFAYYNSDQPNLDTLISKRDTLKANLRIFASSTYTIQDLISTGNLRLFPSQTKTEILKFQSTQEEKDIYIKESFELITSLMQELDKKDDLLFRRKYSTKQHESVRNWRYNLDSDNYLLDNNMLVRFLTLYSFQESSNNDLISASNELLNMLENLINESQE</sequence>
<dbReference type="EMBL" id="VHIQ01000005">
    <property type="protein sequence ID" value="TPV32796.1"/>
    <property type="molecule type" value="Genomic_DNA"/>
</dbReference>
<dbReference type="Pfam" id="PF19578">
    <property type="entry name" value="DUF6090"/>
    <property type="match status" value="1"/>
</dbReference>
<protein>
    <submittedName>
        <fullName evidence="2">Uncharacterized protein</fullName>
    </submittedName>
</protein>
<keyword evidence="1" id="KW-0472">Membrane</keyword>
<reference evidence="2 3" key="1">
    <citation type="submission" date="2019-06" db="EMBL/GenBank/DDBJ databases">
        <title>Flavobacteriaceae Paucihalobacterium erythroidium CWB-1, complete genome.</title>
        <authorList>
            <person name="Wu S."/>
        </authorList>
    </citation>
    <scope>NUCLEOTIDE SEQUENCE [LARGE SCALE GENOMIC DNA]</scope>
    <source>
        <strain evidence="2 3">CWB-1</strain>
    </source>
</reference>
<evidence type="ECO:0000313" key="2">
    <source>
        <dbReference type="EMBL" id="TPV32796.1"/>
    </source>
</evidence>
<evidence type="ECO:0000256" key="1">
    <source>
        <dbReference type="SAM" id="Phobius"/>
    </source>
</evidence>
<dbReference type="AlphaFoldDB" id="A0A506PG28"/>
<gene>
    <name evidence="2" type="ORF">FJ651_10800</name>
</gene>
<evidence type="ECO:0000313" key="3">
    <source>
        <dbReference type="Proteomes" id="UP000317332"/>
    </source>
</evidence>
<feature type="transmembrane region" description="Helical" evidence="1">
    <location>
        <begin position="28"/>
        <end position="49"/>
    </location>
</feature>
<name>A0A506PG28_9FLAO</name>
<keyword evidence="1" id="KW-0812">Transmembrane</keyword>
<keyword evidence="1" id="KW-1133">Transmembrane helix</keyword>
<dbReference type="Proteomes" id="UP000317332">
    <property type="component" value="Unassembled WGS sequence"/>
</dbReference>
<proteinExistence type="predicted"/>
<keyword evidence="3" id="KW-1185">Reference proteome</keyword>
<dbReference type="InterPro" id="IPR045749">
    <property type="entry name" value="DUF6090"/>
</dbReference>
<comment type="caution">
    <text evidence="2">The sequence shown here is derived from an EMBL/GenBank/DDBJ whole genome shotgun (WGS) entry which is preliminary data.</text>
</comment>
<accession>A0A506PG28</accession>